<keyword evidence="1" id="KW-1133">Transmembrane helix</keyword>
<organism evidence="2 3">
    <name type="scientific">Propionispira arboris</name>
    <dbReference type="NCBI Taxonomy" id="84035"/>
    <lineage>
        <taxon>Bacteria</taxon>
        <taxon>Bacillati</taxon>
        <taxon>Bacillota</taxon>
        <taxon>Negativicutes</taxon>
        <taxon>Selenomonadales</taxon>
        <taxon>Selenomonadaceae</taxon>
        <taxon>Propionispira</taxon>
    </lineage>
</organism>
<dbReference type="AlphaFoldDB" id="A0A1H6XAY5"/>
<dbReference type="EMBL" id="FNZK01000005">
    <property type="protein sequence ID" value="SEJ25316.1"/>
    <property type="molecule type" value="Genomic_DNA"/>
</dbReference>
<dbReference type="Proteomes" id="UP000199662">
    <property type="component" value="Unassembled WGS sequence"/>
</dbReference>
<evidence type="ECO:0000313" key="2">
    <source>
        <dbReference type="EMBL" id="SEJ25316.1"/>
    </source>
</evidence>
<evidence type="ECO:0000313" key="3">
    <source>
        <dbReference type="Proteomes" id="UP000199662"/>
    </source>
</evidence>
<proteinExistence type="predicted"/>
<keyword evidence="1" id="KW-0472">Membrane</keyword>
<name>A0A1H6XAY5_9FIRM</name>
<feature type="transmembrane region" description="Helical" evidence="1">
    <location>
        <begin position="102"/>
        <end position="122"/>
    </location>
</feature>
<keyword evidence="3" id="KW-1185">Reference proteome</keyword>
<gene>
    <name evidence="2" type="ORF">SAMN05660742_1054</name>
</gene>
<evidence type="ECO:0000256" key="1">
    <source>
        <dbReference type="SAM" id="Phobius"/>
    </source>
</evidence>
<sequence length="123" mass="13829">MRCSKCNREMDETGKCSYCDLVGDDPVRVMSQEEQATYHGVTINDKVNEQAEQPYMHIHNPYQKVYVKNVNMGHSNWVTKLVIALVVMAIAAFVLLVALPVALIGIGIGIVVWLILTFIRGYM</sequence>
<accession>A0A1H6XAY5</accession>
<dbReference type="RefSeq" id="WP_091830127.1">
    <property type="nucleotide sequence ID" value="NZ_FNZK01000005.1"/>
</dbReference>
<protein>
    <submittedName>
        <fullName evidence="2">Uncharacterized protein</fullName>
    </submittedName>
</protein>
<reference evidence="2 3" key="1">
    <citation type="submission" date="2016-10" db="EMBL/GenBank/DDBJ databases">
        <authorList>
            <person name="de Groot N.N."/>
        </authorList>
    </citation>
    <scope>NUCLEOTIDE SEQUENCE [LARGE SCALE GENOMIC DNA]</scope>
    <source>
        <strain evidence="2 3">DSM 2179</strain>
    </source>
</reference>
<keyword evidence="1" id="KW-0812">Transmembrane</keyword>
<feature type="transmembrane region" description="Helical" evidence="1">
    <location>
        <begin position="77"/>
        <end position="96"/>
    </location>
</feature>